<evidence type="ECO:0000256" key="3">
    <source>
        <dbReference type="ARBA" id="ARBA00022559"/>
    </source>
</evidence>
<evidence type="ECO:0000259" key="10">
    <source>
        <dbReference type="PROSITE" id="PS51352"/>
    </source>
</evidence>
<evidence type="ECO:0000313" key="12">
    <source>
        <dbReference type="Proteomes" id="UP000266118"/>
    </source>
</evidence>
<keyword evidence="3" id="KW-0575">Peroxidase</keyword>
<dbReference type="AlphaFoldDB" id="A0A386HRA0"/>
<sequence>MKKISLFVLCSLPLALFAQNNFNISGNVRGVNPSVDKIYISYAANGQNVIDSANVTGNHYHFEGNINEPTRMDLRAAYRERDNVKPAMSRDLLTIFIEPANIDIRSTDSFSNATVTGSSANVEFQKLQRAAKPFENKAAALMENAETYKKEKNNSALESTEGQLEHLQAQMKEAVYADYIRQNPNSPLAFFALQQYSGAVIQNPSKVEALFRLLPSSLQQSRDGQRMQLLIKMAGLADIGKTAPAFTQSDADGNPISLASFKGKYVLVNFWASWCGPCRAQNPELKKLYEQYKNDGFEIIGVSLDKPGEKNEWLKAIQEDGLQWAQVTDLRFWNNAVAREYGVVALPQNFLIDENGRIIAKNLKPDQLSRKLRSIFGNQ</sequence>
<dbReference type="GO" id="GO:0004601">
    <property type="term" value="F:peroxidase activity"/>
    <property type="evidence" value="ECO:0007669"/>
    <property type="project" value="UniProtKB-KW"/>
</dbReference>
<keyword evidence="5" id="KW-0560">Oxidoreductase</keyword>
<reference evidence="11 12" key="1">
    <citation type="submission" date="2018-09" db="EMBL/GenBank/DDBJ databases">
        <title>Arachidicoccus sp. nov., a bacterium isolated from soil.</title>
        <authorList>
            <person name="Weon H.-Y."/>
            <person name="Kwon S.-W."/>
            <person name="Lee S.A."/>
        </authorList>
    </citation>
    <scope>NUCLEOTIDE SEQUENCE [LARGE SCALE GENOMIC DNA]</scope>
    <source>
        <strain evidence="11 12">KIS59-12</strain>
    </source>
</reference>
<dbReference type="Proteomes" id="UP000266118">
    <property type="component" value="Chromosome"/>
</dbReference>
<dbReference type="InterPro" id="IPR000889">
    <property type="entry name" value="Glutathione_peroxidase"/>
</dbReference>
<dbReference type="KEGG" id="ark:D6B99_13210"/>
<evidence type="ECO:0000256" key="7">
    <source>
        <dbReference type="ARBA" id="ARBA00023284"/>
    </source>
</evidence>
<dbReference type="RefSeq" id="WP_119989260.1">
    <property type="nucleotide sequence ID" value="NZ_CP032489.1"/>
</dbReference>
<dbReference type="CDD" id="cd02966">
    <property type="entry name" value="TlpA_like_family"/>
    <property type="match status" value="1"/>
</dbReference>
<dbReference type="InterPro" id="IPR050553">
    <property type="entry name" value="Thioredoxin_ResA/DsbE_sf"/>
</dbReference>
<keyword evidence="6" id="KW-1015">Disulfide bond</keyword>
<name>A0A386HRA0_9BACT</name>
<proteinExistence type="inferred from homology"/>
<dbReference type="PANTHER" id="PTHR42852:SF6">
    <property type="entry name" value="THIOL:DISULFIDE INTERCHANGE PROTEIN DSBE"/>
    <property type="match status" value="1"/>
</dbReference>
<feature type="coiled-coil region" evidence="8">
    <location>
        <begin position="150"/>
        <end position="177"/>
    </location>
</feature>
<dbReference type="PROSITE" id="PS51352">
    <property type="entry name" value="THIOREDOXIN_2"/>
    <property type="match status" value="1"/>
</dbReference>
<comment type="similarity">
    <text evidence="2">Belongs to the glutathione peroxidase family.</text>
</comment>
<feature type="signal peptide" evidence="9">
    <location>
        <begin position="1"/>
        <end position="18"/>
    </location>
</feature>
<dbReference type="GO" id="GO:0030313">
    <property type="term" value="C:cell envelope"/>
    <property type="evidence" value="ECO:0007669"/>
    <property type="project" value="UniProtKB-SubCell"/>
</dbReference>
<gene>
    <name evidence="11" type="ORF">D6B99_13210</name>
</gene>
<feature type="chain" id="PRO_5017434114" evidence="9">
    <location>
        <begin position="19"/>
        <end position="379"/>
    </location>
</feature>
<dbReference type="InterPro" id="IPR025380">
    <property type="entry name" value="DUF4369"/>
</dbReference>
<evidence type="ECO:0000256" key="9">
    <source>
        <dbReference type="SAM" id="SignalP"/>
    </source>
</evidence>
<dbReference type="SUPFAM" id="SSF52833">
    <property type="entry name" value="Thioredoxin-like"/>
    <property type="match status" value="1"/>
</dbReference>
<dbReference type="Gene3D" id="3.40.30.10">
    <property type="entry name" value="Glutaredoxin"/>
    <property type="match status" value="1"/>
</dbReference>
<keyword evidence="7" id="KW-0676">Redox-active center</keyword>
<dbReference type="GO" id="GO:0017004">
    <property type="term" value="P:cytochrome complex assembly"/>
    <property type="evidence" value="ECO:0007669"/>
    <property type="project" value="UniProtKB-KW"/>
</dbReference>
<keyword evidence="9" id="KW-0732">Signal</keyword>
<dbReference type="GO" id="GO:0006979">
    <property type="term" value="P:response to oxidative stress"/>
    <property type="evidence" value="ECO:0007669"/>
    <property type="project" value="InterPro"/>
</dbReference>
<evidence type="ECO:0000256" key="2">
    <source>
        <dbReference type="ARBA" id="ARBA00006926"/>
    </source>
</evidence>
<comment type="subcellular location">
    <subcellularLocation>
        <location evidence="1">Cell envelope</location>
    </subcellularLocation>
</comment>
<evidence type="ECO:0000256" key="1">
    <source>
        <dbReference type="ARBA" id="ARBA00004196"/>
    </source>
</evidence>
<dbReference type="OrthoDB" id="750178at2"/>
<dbReference type="PROSITE" id="PS51355">
    <property type="entry name" value="GLUTATHIONE_PEROXID_3"/>
    <property type="match status" value="1"/>
</dbReference>
<accession>A0A386HRA0</accession>
<dbReference type="PROSITE" id="PS00194">
    <property type="entry name" value="THIOREDOXIN_1"/>
    <property type="match status" value="1"/>
</dbReference>
<dbReference type="InterPro" id="IPR000866">
    <property type="entry name" value="AhpC/TSA"/>
</dbReference>
<keyword evidence="4" id="KW-0201">Cytochrome c-type biogenesis</keyword>
<dbReference type="InterPro" id="IPR013766">
    <property type="entry name" value="Thioredoxin_domain"/>
</dbReference>
<dbReference type="Pfam" id="PF14289">
    <property type="entry name" value="DUF4369"/>
    <property type="match status" value="1"/>
</dbReference>
<evidence type="ECO:0000256" key="4">
    <source>
        <dbReference type="ARBA" id="ARBA00022748"/>
    </source>
</evidence>
<dbReference type="PANTHER" id="PTHR42852">
    <property type="entry name" value="THIOL:DISULFIDE INTERCHANGE PROTEIN DSBE"/>
    <property type="match status" value="1"/>
</dbReference>
<dbReference type="InterPro" id="IPR017937">
    <property type="entry name" value="Thioredoxin_CS"/>
</dbReference>
<evidence type="ECO:0000256" key="8">
    <source>
        <dbReference type="SAM" id="Coils"/>
    </source>
</evidence>
<dbReference type="InterPro" id="IPR036249">
    <property type="entry name" value="Thioredoxin-like_sf"/>
</dbReference>
<feature type="domain" description="Thioredoxin" evidence="10">
    <location>
        <begin position="237"/>
        <end position="379"/>
    </location>
</feature>
<organism evidence="11 12">
    <name type="scientific">Arachidicoccus soli</name>
    <dbReference type="NCBI Taxonomy" id="2341117"/>
    <lineage>
        <taxon>Bacteria</taxon>
        <taxon>Pseudomonadati</taxon>
        <taxon>Bacteroidota</taxon>
        <taxon>Chitinophagia</taxon>
        <taxon>Chitinophagales</taxon>
        <taxon>Chitinophagaceae</taxon>
        <taxon>Arachidicoccus</taxon>
    </lineage>
</organism>
<dbReference type="EMBL" id="CP032489">
    <property type="protein sequence ID" value="AYD48477.1"/>
    <property type="molecule type" value="Genomic_DNA"/>
</dbReference>
<keyword evidence="8" id="KW-0175">Coiled coil</keyword>
<evidence type="ECO:0000256" key="5">
    <source>
        <dbReference type="ARBA" id="ARBA00023002"/>
    </source>
</evidence>
<dbReference type="Pfam" id="PF00578">
    <property type="entry name" value="AhpC-TSA"/>
    <property type="match status" value="1"/>
</dbReference>
<evidence type="ECO:0000313" key="11">
    <source>
        <dbReference type="EMBL" id="AYD48477.1"/>
    </source>
</evidence>
<protein>
    <submittedName>
        <fullName evidence="11">AhpC/TSA family protein</fullName>
    </submittedName>
</protein>
<keyword evidence="12" id="KW-1185">Reference proteome</keyword>
<evidence type="ECO:0000256" key="6">
    <source>
        <dbReference type="ARBA" id="ARBA00023157"/>
    </source>
</evidence>